<dbReference type="Proteomes" id="UP000249619">
    <property type="component" value="Unassembled WGS sequence"/>
</dbReference>
<accession>A0A364NGF9</accession>
<dbReference type="CDD" id="cd06137">
    <property type="entry name" value="DEDDh_RNase"/>
    <property type="match status" value="1"/>
</dbReference>
<feature type="region of interest" description="Disordered" evidence="8">
    <location>
        <begin position="170"/>
        <end position="200"/>
    </location>
</feature>
<dbReference type="GO" id="GO:0003676">
    <property type="term" value="F:nucleic acid binding"/>
    <property type="evidence" value="ECO:0007669"/>
    <property type="project" value="InterPro"/>
</dbReference>
<keyword evidence="10" id="KW-0269">Exonuclease</keyword>
<evidence type="ECO:0000313" key="10">
    <source>
        <dbReference type="EMBL" id="RAR16350.1"/>
    </source>
</evidence>
<evidence type="ECO:0000256" key="6">
    <source>
        <dbReference type="ARBA" id="ARBA00023242"/>
    </source>
</evidence>
<feature type="domain" description="C2H2-type" evidence="9">
    <location>
        <begin position="47"/>
        <end position="74"/>
    </location>
</feature>
<evidence type="ECO:0000256" key="7">
    <source>
        <dbReference type="PROSITE-ProRule" id="PRU00042"/>
    </source>
</evidence>
<dbReference type="GO" id="GO:0005634">
    <property type="term" value="C:nucleus"/>
    <property type="evidence" value="ECO:0007669"/>
    <property type="project" value="UniProtKB-SubCell"/>
</dbReference>
<keyword evidence="10" id="KW-0540">Nuclease</keyword>
<evidence type="ECO:0000256" key="8">
    <source>
        <dbReference type="SAM" id="MobiDB-lite"/>
    </source>
</evidence>
<evidence type="ECO:0000256" key="4">
    <source>
        <dbReference type="ARBA" id="ARBA00022771"/>
    </source>
</evidence>
<gene>
    <name evidence="10" type="ORF">DDE83_000223</name>
</gene>
<feature type="region of interest" description="Disordered" evidence="8">
    <location>
        <begin position="1"/>
        <end position="39"/>
    </location>
</feature>
<name>A0A364NGF9_STELY</name>
<feature type="domain" description="C2H2-type" evidence="9">
    <location>
        <begin position="352"/>
        <end position="377"/>
    </location>
</feature>
<keyword evidence="2" id="KW-0479">Metal-binding</keyword>
<dbReference type="InterPro" id="IPR013087">
    <property type="entry name" value="Znf_C2H2_type"/>
</dbReference>
<dbReference type="InterPro" id="IPR036236">
    <property type="entry name" value="Znf_C2H2_sf"/>
</dbReference>
<keyword evidence="10" id="KW-0378">Hydrolase</keyword>
<dbReference type="AlphaFoldDB" id="A0A364NGF9"/>
<keyword evidence="11" id="KW-1185">Reference proteome</keyword>
<feature type="compositionally biased region" description="Pro residues" evidence="8">
    <location>
        <begin position="1"/>
        <end position="11"/>
    </location>
</feature>
<organism evidence="10 11">
    <name type="scientific">Stemphylium lycopersici</name>
    <name type="common">Tomato gray leaf spot disease fungus</name>
    <name type="synonym">Thyrospora lycopersici</name>
    <dbReference type="NCBI Taxonomy" id="183478"/>
    <lineage>
        <taxon>Eukaryota</taxon>
        <taxon>Fungi</taxon>
        <taxon>Dikarya</taxon>
        <taxon>Ascomycota</taxon>
        <taxon>Pezizomycotina</taxon>
        <taxon>Dothideomycetes</taxon>
        <taxon>Pleosporomycetidae</taxon>
        <taxon>Pleosporales</taxon>
        <taxon>Pleosporineae</taxon>
        <taxon>Pleosporaceae</taxon>
        <taxon>Stemphylium</taxon>
    </lineage>
</organism>
<evidence type="ECO:0000256" key="3">
    <source>
        <dbReference type="ARBA" id="ARBA00022737"/>
    </source>
</evidence>
<dbReference type="PANTHER" id="PTHR24406">
    <property type="entry name" value="TRANSCRIPTIONAL REPRESSOR CTCFL-RELATED"/>
    <property type="match status" value="1"/>
</dbReference>
<keyword evidence="3" id="KW-0677">Repeat</keyword>
<dbReference type="EMBL" id="QGDH01000003">
    <property type="protein sequence ID" value="RAR16350.1"/>
    <property type="molecule type" value="Genomic_DNA"/>
</dbReference>
<comment type="subcellular location">
    <subcellularLocation>
        <location evidence="1">Nucleus</location>
    </subcellularLocation>
</comment>
<protein>
    <submittedName>
        <fullName evidence="10">Rna exonuclease</fullName>
    </submittedName>
</protein>
<proteinExistence type="predicted"/>
<feature type="compositionally biased region" description="Polar residues" evidence="8">
    <location>
        <begin position="316"/>
        <end position="330"/>
    </location>
</feature>
<feature type="domain" description="C2H2-type" evidence="9">
    <location>
        <begin position="231"/>
        <end position="262"/>
    </location>
</feature>
<dbReference type="InterPro" id="IPR036397">
    <property type="entry name" value="RNaseH_sf"/>
</dbReference>
<dbReference type="SMART" id="SM00355">
    <property type="entry name" value="ZnF_C2H2"/>
    <property type="match status" value="6"/>
</dbReference>
<dbReference type="GO" id="GO:0008270">
    <property type="term" value="F:zinc ion binding"/>
    <property type="evidence" value="ECO:0007669"/>
    <property type="project" value="UniProtKB-KW"/>
</dbReference>
<dbReference type="Gene3D" id="3.30.160.60">
    <property type="entry name" value="Classic Zinc Finger"/>
    <property type="match status" value="2"/>
</dbReference>
<feature type="compositionally biased region" description="Basic and acidic residues" evidence="8">
    <location>
        <begin position="178"/>
        <end position="191"/>
    </location>
</feature>
<dbReference type="SUPFAM" id="SSF53098">
    <property type="entry name" value="Ribonuclease H-like"/>
    <property type="match status" value="1"/>
</dbReference>
<dbReference type="PROSITE" id="PS50157">
    <property type="entry name" value="ZINC_FINGER_C2H2_2"/>
    <property type="match status" value="3"/>
</dbReference>
<dbReference type="InterPro" id="IPR050888">
    <property type="entry name" value="ZnF_C2H2-type_TF"/>
</dbReference>
<dbReference type="PROSITE" id="PS00028">
    <property type="entry name" value="ZINC_FINGER_C2H2_1"/>
    <property type="match status" value="2"/>
</dbReference>
<sequence length="778" mass="85634">MPLIAPSPSPSDPASKDQSFRFTSPATGRRDPLSPVMVPRGGPNKAYHCAMCGESFFTKPELSRHSTAHADSATSSAFFCGVCRWDSDDSHALELHKLQNGHGTFDFACDSCQQRFISQKGLDDHQRSPNECLKVLANLKEMAVACDRCQKTFGNLKRLGEHRSDLASKCADWQQKTPPKETRQKPKEKNGRSGSYIDPDKPKHELEVAICSYDDPALESDASTNTSNCDYRCKDCKKTFPSQASFNNHWLGCTPVAPQAKPKSVPSKSREVLQTTLTAPEVRIPLAVSYATPGLQSRMDISQPVQMHTVTLNTRPPVRQQRQGQIGNSTPPQPASALSSVSSAPVPNTGVFVCNSNGCGKTFRSEAGLAQHKIDSHGVGGQRLDITGRDSWMLSQRERERLREEGLLRASSGPTRGRGSRHAPSRPPPAVTRPLAQPAARLSPITTRSPNVPNVQGHSMLQRPPAHIDPMPTSMNMGGAAEMEQAKQIQAKALRLLIQSDIFIHHDGRINVCGIDWTRIGVAKQLEVVDMFDKMCHLPRILQGEHLPVPKAFKDEYTAEYPDGDFKYPSTRKPAKPGLNVVALSCSKVVLEDGRQEVVKVAAVDLITCRILMNHLVCADPHANVADWRSAVTGLLSWRDMESARQAGYKVFKGWYAARSALQKYVDSETIILGHNLRSDLDALRLAHGRAVDIAKVVEKAANGPLTKVQLSLDKLCHNYPGVALKSDPEYGRDCLMNAFAVREVGLWAIKNKEKLERDARQKSLDYQRIRPAIASVA</sequence>
<feature type="region of interest" description="Disordered" evidence="8">
    <location>
        <begin position="316"/>
        <end position="342"/>
    </location>
</feature>
<dbReference type="Pfam" id="PF12874">
    <property type="entry name" value="zf-met"/>
    <property type="match status" value="1"/>
</dbReference>
<evidence type="ECO:0000313" key="11">
    <source>
        <dbReference type="Proteomes" id="UP000249619"/>
    </source>
</evidence>
<dbReference type="GO" id="GO:0004527">
    <property type="term" value="F:exonuclease activity"/>
    <property type="evidence" value="ECO:0007669"/>
    <property type="project" value="UniProtKB-KW"/>
</dbReference>
<keyword evidence="5" id="KW-0862">Zinc</keyword>
<comment type="caution">
    <text evidence="10">The sequence shown here is derived from an EMBL/GenBank/DDBJ whole genome shotgun (WGS) entry which is preliminary data.</text>
</comment>
<dbReference type="STRING" id="183478.A0A364NGF9"/>
<evidence type="ECO:0000256" key="2">
    <source>
        <dbReference type="ARBA" id="ARBA00022723"/>
    </source>
</evidence>
<keyword evidence="4 7" id="KW-0863">Zinc-finger</keyword>
<evidence type="ECO:0000256" key="1">
    <source>
        <dbReference type="ARBA" id="ARBA00004123"/>
    </source>
</evidence>
<evidence type="ECO:0000256" key="5">
    <source>
        <dbReference type="ARBA" id="ARBA00022833"/>
    </source>
</evidence>
<evidence type="ECO:0000259" key="9">
    <source>
        <dbReference type="PROSITE" id="PS50157"/>
    </source>
</evidence>
<feature type="region of interest" description="Disordered" evidence="8">
    <location>
        <begin position="403"/>
        <end position="435"/>
    </location>
</feature>
<reference evidence="11" key="1">
    <citation type="submission" date="2018-05" db="EMBL/GenBank/DDBJ databases">
        <title>Draft genome sequence of Stemphylium lycopersici strain CIDEFI 213.</title>
        <authorList>
            <person name="Medina R."/>
            <person name="Franco M.E.E."/>
            <person name="Lucentini C.G."/>
            <person name="Saparrat M.C.N."/>
            <person name="Balatti P.A."/>
        </authorList>
    </citation>
    <scope>NUCLEOTIDE SEQUENCE [LARGE SCALE GENOMIC DNA]</scope>
    <source>
        <strain evidence="11">CIDEFI 213</strain>
    </source>
</reference>
<dbReference type="Gene3D" id="3.30.420.10">
    <property type="entry name" value="Ribonuclease H-like superfamily/Ribonuclease H"/>
    <property type="match status" value="1"/>
</dbReference>
<keyword evidence="6" id="KW-0539">Nucleus</keyword>
<dbReference type="SUPFAM" id="SSF57667">
    <property type="entry name" value="beta-beta-alpha zinc fingers"/>
    <property type="match status" value="1"/>
</dbReference>
<dbReference type="InterPro" id="IPR012337">
    <property type="entry name" value="RNaseH-like_sf"/>
</dbReference>